<evidence type="ECO:0000313" key="2">
    <source>
        <dbReference type="Proteomes" id="UP000034681"/>
    </source>
</evidence>
<dbReference type="RefSeq" id="WP_016923666.1">
    <property type="nucleotide sequence ID" value="NZ_KB235933.1"/>
</dbReference>
<gene>
    <name evidence="1" type="ORF">PROH_10770</name>
</gene>
<comment type="caution">
    <text evidence="1">The sequence shown here is derived from an EMBL/GenBank/DDBJ whole genome shotgun (WGS) entry which is preliminary data.</text>
</comment>
<organism evidence="1 2">
    <name type="scientific">Prochlorothrix hollandica PCC 9006 = CALU 1027</name>
    <dbReference type="NCBI Taxonomy" id="317619"/>
    <lineage>
        <taxon>Bacteria</taxon>
        <taxon>Bacillati</taxon>
        <taxon>Cyanobacteriota</taxon>
        <taxon>Cyanophyceae</taxon>
        <taxon>Prochlorotrichales</taxon>
        <taxon>Prochlorotrichaceae</taxon>
        <taxon>Prochlorothrix</taxon>
    </lineage>
</organism>
<sequence length="67" mass="7463">MIAPQVCPYCSHRLLRHIGSKGLYWRCGHCREELTSLSTSLESHIRGKQTLLEATAALESPILQAIS</sequence>
<reference evidence="1" key="1">
    <citation type="submission" date="2012-04" db="EMBL/GenBank/DDBJ databases">
        <authorList>
            <person name="Borisov I.G."/>
            <person name="Ivanikova N.V."/>
            <person name="Pinevich A.V."/>
        </authorList>
    </citation>
    <scope>NUCLEOTIDE SEQUENCE</scope>
    <source>
        <strain evidence="1">CALU 1027</strain>
    </source>
</reference>
<name>A0A0M2PVJ5_PROHO</name>
<keyword evidence="2" id="KW-1185">Reference proteome</keyword>
<accession>A0A0M2PVJ5</accession>
<dbReference type="EMBL" id="AJTX02000004">
    <property type="protein sequence ID" value="KKJ00185.1"/>
    <property type="molecule type" value="Genomic_DNA"/>
</dbReference>
<evidence type="ECO:0000313" key="1">
    <source>
        <dbReference type="EMBL" id="KKJ00185.1"/>
    </source>
</evidence>
<protein>
    <submittedName>
        <fullName evidence="1">Uncharacterized protein</fullName>
    </submittedName>
</protein>
<dbReference type="OrthoDB" id="495562at2"/>
<dbReference type="AlphaFoldDB" id="A0A0M2PVJ5"/>
<dbReference type="Proteomes" id="UP000034681">
    <property type="component" value="Unassembled WGS sequence"/>
</dbReference>
<proteinExistence type="predicted"/>